<evidence type="ECO:0000256" key="4">
    <source>
        <dbReference type="ARBA" id="ARBA00022970"/>
    </source>
</evidence>
<evidence type="ECO:0000256" key="3">
    <source>
        <dbReference type="ARBA" id="ARBA00022692"/>
    </source>
</evidence>
<feature type="transmembrane region" description="Helical" evidence="7">
    <location>
        <begin position="334"/>
        <end position="355"/>
    </location>
</feature>
<dbReference type="PANTHER" id="PTHR43495">
    <property type="entry name" value="GABA PERMEASE"/>
    <property type="match status" value="1"/>
</dbReference>
<dbReference type="PROSITE" id="PS00218">
    <property type="entry name" value="AMINO_ACID_PERMEASE_1"/>
    <property type="match status" value="1"/>
</dbReference>
<keyword evidence="4" id="KW-0029">Amino-acid transport</keyword>
<comment type="subcellular location">
    <subcellularLocation>
        <location evidence="1">Cell membrane</location>
        <topology evidence="1">Multi-pass membrane protein</topology>
    </subcellularLocation>
</comment>
<feature type="transmembrane region" description="Helical" evidence="7">
    <location>
        <begin position="160"/>
        <end position="181"/>
    </location>
</feature>
<evidence type="ECO:0000313" key="10">
    <source>
        <dbReference type="Proteomes" id="UP001368328"/>
    </source>
</evidence>
<feature type="transmembrane region" description="Helical" evidence="7">
    <location>
        <begin position="406"/>
        <end position="427"/>
    </location>
</feature>
<evidence type="ECO:0000256" key="2">
    <source>
        <dbReference type="ARBA" id="ARBA00022448"/>
    </source>
</evidence>
<evidence type="ECO:0000256" key="7">
    <source>
        <dbReference type="SAM" id="Phobius"/>
    </source>
</evidence>
<feature type="transmembrane region" description="Helical" evidence="7">
    <location>
        <begin position="244"/>
        <end position="264"/>
    </location>
</feature>
<feature type="transmembrane region" description="Helical" evidence="7">
    <location>
        <begin position="45"/>
        <end position="65"/>
    </location>
</feature>
<dbReference type="PANTHER" id="PTHR43495:SF5">
    <property type="entry name" value="GAMMA-AMINOBUTYRIC ACID PERMEASE"/>
    <property type="match status" value="1"/>
</dbReference>
<feature type="domain" description="Amino acid permease/ SLC12A" evidence="8">
    <location>
        <begin position="17"/>
        <end position="452"/>
    </location>
</feature>
<feature type="transmembrane region" description="Helical" evidence="7">
    <location>
        <begin position="289"/>
        <end position="314"/>
    </location>
</feature>
<dbReference type="Pfam" id="PF00324">
    <property type="entry name" value="AA_permease"/>
    <property type="match status" value="1"/>
</dbReference>
<reference evidence="9 10" key="1">
    <citation type="submission" date="2024-02" db="EMBL/GenBank/DDBJ databases">
        <title>Seven novel Bacillus-like species.</title>
        <authorList>
            <person name="Liu G."/>
        </authorList>
    </citation>
    <scope>NUCLEOTIDE SEQUENCE [LARGE SCALE GENOMIC DNA]</scope>
    <source>
        <strain evidence="9 10">FJAT-53654</strain>
    </source>
</reference>
<protein>
    <submittedName>
        <fullName evidence="9">S-methylmethionine permease</fullName>
    </submittedName>
</protein>
<sequence length="469" mass="51442">MENESKQEFQRKMQARHLVMLSLGGVIGTGLFLSSGYTIQQAGPIGTILSYLIGALVVYLVMLCLGELSVHMPETGAFHSYATKYIGPGTGYTVAWLYWLTWTVALGSEFTAAGLLMQRWFPSINVWIWSVLFAIVIFVLNALTVKLFAESEFWFASIKVIAIVIFIILGVAAMVGFIPMTNSQPAPFFTNFVSEGLFPNGAFVIIMTMLAVNFAFSGTELIGIAAGETSDPEKTIPKAIRTTLWRLVIFFVGTIVVLSALLPISDAGVLESPFVAVLERIGVPYAADIMNFVILTAILSAANSGLYASSRMLWSLADKKTISPIFARLTKRGVPIYAIIFSMLGGGLALLSSIIAPDTVYIVLVSISGLAVVAVWMSISASQFLFRKQFIKEGNSEKDLVYRAPLYPLVPIVSFILCLASCIGIAFDPTQRIALYCCIPFILFCYGSYYITQILKKRRVEYVEQNQPN</sequence>
<keyword evidence="6 7" id="KW-0472">Membrane</keyword>
<evidence type="ECO:0000256" key="6">
    <source>
        <dbReference type="ARBA" id="ARBA00023136"/>
    </source>
</evidence>
<dbReference type="EMBL" id="CP147403">
    <property type="protein sequence ID" value="WXB89355.1"/>
    <property type="molecule type" value="Genomic_DNA"/>
</dbReference>
<dbReference type="RefSeq" id="WP_338787911.1">
    <property type="nucleotide sequence ID" value="NZ_CP147403.1"/>
</dbReference>
<keyword evidence="10" id="KW-1185">Reference proteome</keyword>
<dbReference type="InterPro" id="IPR004840">
    <property type="entry name" value="Amino_acid_permease_CS"/>
</dbReference>
<keyword evidence="2" id="KW-0813">Transport</keyword>
<feature type="transmembrane region" description="Helical" evidence="7">
    <location>
        <begin position="85"/>
        <end position="106"/>
    </location>
</feature>
<evidence type="ECO:0000256" key="5">
    <source>
        <dbReference type="ARBA" id="ARBA00022989"/>
    </source>
</evidence>
<name>A0ABZ2MW46_9BACI</name>
<dbReference type="PIRSF" id="PIRSF006060">
    <property type="entry name" value="AA_transporter"/>
    <property type="match status" value="1"/>
</dbReference>
<organism evidence="9 10">
    <name type="scientific">Metabacillus rhizosphaerae</name>
    <dbReference type="NCBI Taxonomy" id="3117747"/>
    <lineage>
        <taxon>Bacteria</taxon>
        <taxon>Bacillati</taxon>
        <taxon>Bacillota</taxon>
        <taxon>Bacilli</taxon>
        <taxon>Bacillales</taxon>
        <taxon>Bacillaceae</taxon>
        <taxon>Metabacillus</taxon>
    </lineage>
</organism>
<feature type="transmembrane region" description="Helical" evidence="7">
    <location>
        <begin position="433"/>
        <end position="452"/>
    </location>
</feature>
<feature type="transmembrane region" description="Helical" evidence="7">
    <location>
        <begin position="361"/>
        <end position="386"/>
    </location>
</feature>
<keyword evidence="5 7" id="KW-1133">Transmembrane helix</keyword>
<dbReference type="InterPro" id="IPR004841">
    <property type="entry name" value="AA-permease/SLC12A_dom"/>
</dbReference>
<dbReference type="Proteomes" id="UP001368328">
    <property type="component" value="Chromosome"/>
</dbReference>
<evidence type="ECO:0000259" key="8">
    <source>
        <dbReference type="Pfam" id="PF00324"/>
    </source>
</evidence>
<dbReference type="Gene3D" id="1.20.1740.10">
    <property type="entry name" value="Amino acid/polyamine transporter I"/>
    <property type="match status" value="1"/>
</dbReference>
<feature type="transmembrane region" description="Helical" evidence="7">
    <location>
        <begin position="126"/>
        <end position="148"/>
    </location>
</feature>
<feature type="transmembrane region" description="Helical" evidence="7">
    <location>
        <begin position="201"/>
        <end position="223"/>
    </location>
</feature>
<evidence type="ECO:0000313" key="9">
    <source>
        <dbReference type="EMBL" id="WXB89355.1"/>
    </source>
</evidence>
<keyword evidence="3 7" id="KW-0812">Transmembrane</keyword>
<proteinExistence type="predicted"/>
<gene>
    <name evidence="9" type="primary">mmuP</name>
    <name evidence="9" type="ORF">WCV66_03705</name>
</gene>
<evidence type="ECO:0000256" key="1">
    <source>
        <dbReference type="ARBA" id="ARBA00004651"/>
    </source>
</evidence>
<dbReference type="NCBIfam" id="NF008484">
    <property type="entry name" value="PRK11387.1"/>
    <property type="match status" value="1"/>
</dbReference>
<accession>A0ABZ2MW46</accession>
<feature type="transmembrane region" description="Helical" evidence="7">
    <location>
        <begin position="18"/>
        <end position="39"/>
    </location>
</feature>